<dbReference type="AlphaFoldDB" id="A0A2J6PT32"/>
<dbReference type="EMBL" id="KZ613501">
    <property type="protein sequence ID" value="PMD17195.1"/>
    <property type="molecule type" value="Genomic_DNA"/>
</dbReference>
<protein>
    <recommendedName>
        <fullName evidence="2">WW domain-containing protein</fullName>
    </recommendedName>
</protein>
<reference evidence="3 4" key="1">
    <citation type="submission" date="2016-05" db="EMBL/GenBank/DDBJ databases">
        <title>A degradative enzymes factory behind the ericoid mycorrhizal symbiosis.</title>
        <authorList>
            <consortium name="DOE Joint Genome Institute"/>
            <person name="Martino E."/>
            <person name="Morin E."/>
            <person name="Grelet G."/>
            <person name="Kuo A."/>
            <person name="Kohler A."/>
            <person name="Daghino S."/>
            <person name="Barry K."/>
            <person name="Choi C."/>
            <person name="Cichocki N."/>
            <person name="Clum A."/>
            <person name="Copeland A."/>
            <person name="Hainaut M."/>
            <person name="Haridas S."/>
            <person name="Labutti K."/>
            <person name="Lindquist E."/>
            <person name="Lipzen A."/>
            <person name="Khouja H.-R."/>
            <person name="Murat C."/>
            <person name="Ohm R."/>
            <person name="Olson A."/>
            <person name="Spatafora J."/>
            <person name="Veneault-Fourrey C."/>
            <person name="Henrissat B."/>
            <person name="Grigoriev I."/>
            <person name="Martin F."/>
            <person name="Perotto S."/>
        </authorList>
    </citation>
    <scope>NUCLEOTIDE SEQUENCE [LARGE SCALE GENOMIC DNA]</scope>
    <source>
        <strain evidence="3 4">UAMH 7357</strain>
    </source>
</reference>
<evidence type="ECO:0000259" key="2">
    <source>
        <dbReference type="PROSITE" id="PS50020"/>
    </source>
</evidence>
<feature type="region of interest" description="Disordered" evidence="1">
    <location>
        <begin position="91"/>
        <end position="112"/>
    </location>
</feature>
<feature type="region of interest" description="Disordered" evidence="1">
    <location>
        <begin position="304"/>
        <end position="326"/>
    </location>
</feature>
<feature type="compositionally biased region" description="Polar residues" evidence="1">
    <location>
        <begin position="98"/>
        <end position="107"/>
    </location>
</feature>
<evidence type="ECO:0000256" key="1">
    <source>
        <dbReference type="SAM" id="MobiDB-lite"/>
    </source>
</evidence>
<dbReference type="Proteomes" id="UP000235672">
    <property type="component" value="Unassembled WGS sequence"/>
</dbReference>
<feature type="compositionally biased region" description="Polar residues" evidence="1">
    <location>
        <begin position="167"/>
        <end position="183"/>
    </location>
</feature>
<feature type="domain" description="WW" evidence="2">
    <location>
        <begin position="107"/>
        <end position="141"/>
    </location>
</feature>
<proteinExistence type="predicted"/>
<feature type="compositionally biased region" description="Basic and acidic residues" evidence="1">
    <location>
        <begin position="668"/>
        <end position="679"/>
    </location>
</feature>
<feature type="region of interest" description="Disordered" evidence="1">
    <location>
        <begin position="215"/>
        <end position="257"/>
    </location>
</feature>
<sequence>MVTPRLGLDFTMHTRLSLCPLLSPQSSIRLQLPLNTNLHTRNLPLHCLKTAPRFRTIQAVLLLRRSNTASTHFLINPKHFDLELHRDQTHSSDDTKMYSATNESSGSALPPGWTRHWDESDRRWYYYNKARNFSQWESPGAQVQEYNKSPTALGNFEYHKSYEGSESRNTAPESCNDMLSESGNLSLPQTLPFRNASHSSSFSECQHGYQPVAAFSTQPASSPRQISPNQTQNNSPGYEQATYTEQEAPDSCSTLGSVSQSTFGSYAPSAEGSYFGSADQSLYQRAYPCNSSYEQSDDYFDGNMAVMTSSRDGRSSQYNQASSPLYNQTSTAASDIDIPWIQTADSMSKRGNIQKAIPGHQNSFLVPKYESYHRNGKIANRYKFYFQIGVSNAGKKWKSIKDVIDTGSLKLCKTDNEKESRELQRTAEDSLKSLGFGKVNCTYATEHVFEIQTLRDFLSYIHRIARGELISAENCRIPQSLTRSKELALELIEERPRHRSNSNSQSRVNRLAACVSHDNIALDKIEFVYLAAPLNNLKATLFGHLNISSLSSWSSEIDISKLKTMYLPLVVEYLRDEDVQALYKVVSDRMRTMIAHIEKEWLAEYEENQGRIFVRGELLRFFDDFEESSLQALRANINTYLHNAWYKLGLEGRPPNVDDCLKSLQRSADEERQYTDTHPGDIIGVPDNPQELVMEHNDEYAPGSSLNSDPGLHAYETDSSGRQVAEADDSDYQKDIDQGVGGKPPPPPRKHPPAQPAQKPKSNAKSRRSGRDGNTRKTRTKNYSK</sequence>
<name>A0A2J6PT32_9HELO</name>
<organism evidence="3 4">
    <name type="scientific">Hyaloscypha hepaticicola</name>
    <dbReference type="NCBI Taxonomy" id="2082293"/>
    <lineage>
        <taxon>Eukaryota</taxon>
        <taxon>Fungi</taxon>
        <taxon>Dikarya</taxon>
        <taxon>Ascomycota</taxon>
        <taxon>Pezizomycotina</taxon>
        <taxon>Leotiomycetes</taxon>
        <taxon>Helotiales</taxon>
        <taxon>Hyaloscyphaceae</taxon>
        <taxon>Hyaloscypha</taxon>
    </lineage>
</organism>
<dbReference type="CDD" id="cd00201">
    <property type="entry name" value="WW"/>
    <property type="match status" value="1"/>
</dbReference>
<evidence type="ECO:0000313" key="4">
    <source>
        <dbReference type="Proteomes" id="UP000235672"/>
    </source>
</evidence>
<dbReference type="InterPro" id="IPR001202">
    <property type="entry name" value="WW_dom"/>
</dbReference>
<feature type="compositionally biased region" description="Polar residues" evidence="1">
    <location>
        <begin position="306"/>
        <end position="326"/>
    </location>
</feature>
<gene>
    <name evidence="3" type="ORF">NA56DRAFT_752549</name>
</gene>
<dbReference type="SUPFAM" id="SSF51045">
    <property type="entry name" value="WW domain"/>
    <property type="match status" value="1"/>
</dbReference>
<dbReference type="Gene3D" id="2.20.70.10">
    <property type="match status" value="1"/>
</dbReference>
<dbReference type="InterPro" id="IPR036020">
    <property type="entry name" value="WW_dom_sf"/>
</dbReference>
<keyword evidence="4" id="KW-1185">Reference proteome</keyword>
<accession>A0A2J6PT32</accession>
<feature type="region of interest" description="Disordered" evidence="1">
    <location>
        <begin position="163"/>
        <end position="183"/>
    </location>
</feature>
<dbReference type="OrthoDB" id="2444812at2759"/>
<dbReference type="PROSITE" id="PS50020">
    <property type="entry name" value="WW_DOMAIN_2"/>
    <property type="match status" value="1"/>
</dbReference>
<feature type="region of interest" description="Disordered" evidence="1">
    <location>
        <begin position="668"/>
        <end position="785"/>
    </location>
</feature>
<dbReference type="Pfam" id="PF00397">
    <property type="entry name" value="WW"/>
    <property type="match status" value="1"/>
</dbReference>
<dbReference type="SMART" id="SM00456">
    <property type="entry name" value="WW"/>
    <property type="match status" value="1"/>
</dbReference>
<feature type="compositionally biased region" description="Basic residues" evidence="1">
    <location>
        <begin position="776"/>
        <end position="785"/>
    </location>
</feature>
<evidence type="ECO:0000313" key="3">
    <source>
        <dbReference type="EMBL" id="PMD17195.1"/>
    </source>
</evidence>